<feature type="domain" description="Tyrosinase copper-binding" evidence="2">
    <location>
        <begin position="198"/>
        <end position="209"/>
    </location>
</feature>
<comment type="caution">
    <text evidence="3">The sequence shown here is derived from an EMBL/GenBank/DDBJ whole genome shotgun (WGS) entry which is preliminary data.</text>
</comment>
<name>A0A158GFY2_9BURK</name>
<dbReference type="EMBL" id="FCNZ02000005">
    <property type="protein sequence ID" value="SAL30817.1"/>
    <property type="molecule type" value="Genomic_DNA"/>
</dbReference>
<dbReference type="RefSeq" id="WP_087629925.1">
    <property type="nucleotide sequence ID" value="NZ_FCNZ02000005.1"/>
</dbReference>
<reference evidence="3" key="1">
    <citation type="submission" date="2016-01" db="EMBL/GenBank/DDBJ databases">
        <authorList>
            <person name="Peeters Charlotte."/>
        </authorList>
    </citation>
    <scope>NUCLEOTIDE SEQUENCE</scope>
    <source>
        <strain evidence="3">LMG 22936</strain>
    </source>
</reference>
<keyword evidence="1" id="KW-0479">Metal-binding</keyword>
<sequence>MTLTKNGRRDFLKESAAAVAMLTLPITSEAATLKRLEWQDFKTSGHLSSFLTAVSVMKRNSNANSPSSWQFWVNAHVNYCPHGIAYFLAWHRGYIYHFEQWLRTVSADTGLTLPYWDYYANPNIPSEFTDPASKNPLYVSRTGTNVYNALSLTPFAASVKNFQRGTANSFEASLEDAPHNPVHDLIGGYMADMISPMDPIFFLHHSNIDRLWRAWSLTGGTMPARNNRYWNGSFTYGPNVSIAKTQTYDTTGLGYDYANLTRPTALPRQANAGHIVRVQAQVAPLMSRPPLTALTTSPAKSITANRRSLGGVKNLNVADNSVSIALPVQAADTTKLRGLVAAAPAAAATTEAAPSSATVINVVMDGLSVTGLGKKGGYFYNVYLNLPAGPLPDTDLSKYFLGTLGPFEIAGATHHGGGEIKFRANEVLANLGVPATAQMVVTLVRVSGNNAPKGKVIGVAEVRLETEVPTDGQ</sequence>
<keyword evidence="4" id="KW-1185">Reference proteome</keyword>
<dbReference type="PROSITE" id="PS00498">
    <property type="entry name" value="TYROSINASE_2"/>
    <property type="match status" value="1"/>
</dbReference>
<organism evidence="3 4">
    <name type="scientific">Caballeronia telluris</name>
    <dbReference type="NCBI Taxonomy" id="326475"/>
    <lineage>
        <taxon>Bacteria</taxon>
        <taxon>Pseudomonadati</taxon>
        <taxon>Pseudomonadota</taxon>
        <taxon>Betaproteobacteria</taxon>
        <taxon>Burkholderiales</taxon>
        <taxon>Burkholderiaceae</taxon>
        <taxon>Caballeronia</taxon>
    </lineage>
</organism>
<dbReference type="STRING" id="326475.AWB66_01799"/>
<evidence type="ECO:0000313" key="4">
    <source>
        <dbReference type="Proteomes" id="UP000054717"/>
    </source>
</evidence>
<dbReference type="InterPro" id="IPR002227">
    <property type="entry name" value="Tyrosinase_Cu-bd"/>
</dbReference>
<dbReference type="GO" id="GO:0046872">
    <property type="term" value="F:metal ion binding"/>
    <property type="evidence" value="ECO:0007669"/>
    <property type="project" value="UniProtKB-KW"/>
</dbReference>
<dbReference type="InterPro" id="IPR006311">
    <property type="entry name" value="TAT_signal"/>
</dbReference>
<dbReference type="AlphaFoldDB" id="A0A158GFY2"/>
<dbReference type="NCBIfam" id="TIGR01409">
    <property type="entry name" value="TAT_signal_seq"/>
    <property type="match status" value="1"/>
</dbReference>
<dbReference type="InterPro" id="IPR050316">
    <property type="entry name" value="Tyrosinase/Hemocyanin"/>
</dbReference>
<protein>
    <submittedName>
        <fullName evidence="3">Tyrosinase</fullName>
        <ecNumber evidence="3">1.14.18.1</ecNumber>
    </submittedName>
</protein>
<evidence type="ECO:0000313" key="3">
    <source>
        <dbReference type="EMBL" id="SAL30817.1"/>
    </source>
</evidence>
<dbReference type="InterPro" id="IPR019546">
    <property type="entry name" value="TAT_signal_bac_arc"/>
</dbReference>
<proteinExistence type="predicted"/>
<dbReference type="GO" id="GO:0004503">
    <property type="term" value="F:tyrosinase activity"/>
    <property type="evidence" value="ECO:0007669"/>
    <property type="project" value="UniProtKB-EC"/>
</dbReference>
<dbReference type="PROSITE" id="PS51318">
    <property type="entry name" value="TAT"/>
    <property type="match status" value="1"/>
</dbReference>
<dbReference type="EC" id="1.14.18.1" evidence="3"/>
<dbReference type="PANTHER" id="PTHR11474">
    <property type="entry name" value="TYROSINASE FAMILY MEMBER"/>
    <property type="match status" value="1"/>
</dbReference>
<keyword evidence="3" id="KW-0560">Oxidoreductase</keyword>
<dbReference type="InterPro" id="IPR008922">
    <property type="entry name" value="Di-copper_centre_dom_sf"/>
</dbReference>
<dbReference type="SUPFAM" id="SSF48056">
    <property type="entry name" value="Di-copper centre-containing domain"/>
    <property type="match status" value="1"/>
</dbReference>
<evidence type="ECO:0000256" key="1">
    <source>
        <dbReference type="ARBA" id="ARBA00022723"/>
    </source>
</evidence>
<dbReference type="Proteomes" id="UP000054717">
    <property type="component" value="Unassembled WGS sequence"/>
</dbReference>
<evidence type="ECO:0000259" key="2">
    <source>
        <dbReference type="PROSITE" id="PS00498"/>
    </source>
</evidence>
<gene>
    <name evidence="3" type="primary">melC2_1</name>
    <name evidence="3" type="ORF">AWB66_01799</name>
</gene>
<accession>A0A158GFY2</accession>
<dbReference type="Gene3D" id="1.10.1280.10">
    <property type="entry name" value="Di-copper center containing domain from catechol oxidase"/>
    <property type="match status" value="2"/>
</dbReference>
<dbReference type="Pfam" id="PF00264">
    <property type="entry name" value="Tyrosinase"/>
    <property type="match status" value="2"/>
</dbReference>